<dbReference type="InterPro" id="IPR036735">
    <property type="entry name" value="NGN_dom_sf"/>
</dbReference>
<evidence type="ECO:0000256" key="2">
    <source>
        <dbReference type="ARBA" id="ARBA00023015"/>
    </source>
</evidence>
<dbReference type="Gene3D" id="3.30.70.940">
    <property type="entry name" value="NusG, N-terminal domain"/>
    <property type="match status" value="1"/>
</dbReference>
<comment type="similarity">
    <text evidence="4">Belongs to the RfaH family.</text>
</comment>
<feature type="domain" description="NusG-like N-terminal" evidence="5">
    <location>
        <begin position="8"/>
        <end position="106"/>
    </location>
</feature>
<dbReference type="CDD" id="cd09892">
    <property type="entry name" value="NGN_SP_RfaH"/>
    <property type="match status" value="1"/>
</dbReference>
<dbReference type="SUPFAM" id="SSF82679">
    <property type="entry name" value="N-utilization substance G protein NusG, N-terminal domain"/>
    <property type="match status" value="1"/>
</dbReference>
<sequence>MPVISSERPFWYLLQCKPRQDERAHLNLLQQDYVVFHPQLLSERIIRGKRQRVRESLFPGYLFIQLSRNDNWGPLRSTRGVSRIVEFNHGPATVAEHVIEHLRVRCIESSLAGPDEALKPGQNLQIVSGPLAPLEGVFLGLHGNDRVMILLQFLNREQSVCLPRSVIERQQPNFQTYN</sequence>
<evidence type="ECO:0000256" key="1">
    <source>
        <dbReference type="ARBA" id="ARBA00022814"/>
    </source>
</evidence>
<dbReference type="Proteomes" id="UP000295804">
    <property type="component" value="Unassembled WGS sequence"/>
</dbReference>
<evidence type="ECO:0000259" key="5">
    <source>
        <dbReference type="SMART" id="SM00738"/>
    </source>
</evidence>
<dbReference type="GO" id="GO:0003677">
    <property type="term" value="F:DNA binding"/>
    <property type="evidence" value="ECO:0007669"/>
    <property type="project" value="UniProtKB-UniRule"/>
</dbReference>
<dbReference type="InterPro" id="IPR043425">
    <property type="entry name" value="NusG-like"/>
</dbReference>
<keyword evidence="1 4" id="KW-0889">Transcription antitermination</keyword>
<dbReference type="PANTHER" id="PTHR30265:SF7">
    <property type="entry name" value="TRANSCRIPTION ANTITERMINATION PROTEIN RFAH"/>
    <property type="match status" value="1"/>
</dbReference>
<keyword evidence="3 4" id="KW-0804">Transcription</keyword>
<organism evidence="6 7">
    <name type="scientific">Pseudomonas helmanticensis</name>
    <dbReference type="NCBI Taxonomy" id="1471381"/>
    <lineage>
        <taxon>Bacteria</taxon>
        <taxon>Pseudomonadati</taxon>
        <taxon>Pseudomonadota</taxon>
        <taxon>Gammaproteobacteria</taxon>
        <taxon>Pseudomonadales</taxon>
        <taxon>Pseudomonadaceae</taxon>
        <taxon>Pseudomonas</taxon>
    </lineage>
</organism>
<comment type="function">
    <text evidence="4">Enhances distal genes transcription elongation in a specialized subset of operons that encode extracytoplasmic components.</text>
</comment>
<proteinExistence type="inferred from homology"/>
<dbReference type="InterPro" id="IPR006645">
    <property type="entry name" value="NGN-like_dom"/>
</dbReference>
<protein>
    <recommendedName>
        <fullName evidence="4">Transcription antitermination protein RfaH</fullName>
    </recommendedName>
</protein>
<dbReference type="EMBL" id="SOCQ01000004">
    <property type="protein sequence ID" value="TDV49594.1"/>
    <property type="molecule type" value="Genomic_DNA"/>
</dbReference>
<comment type="caution">
    <text evidence="6">The sequence shown here is derived from an EMBL/GenBank/DDBJ whole genome shotgun (WGS) entry which is preliminary data.</text>
</comment>
<evidence type="ECO:0000313" key="6">
    <source>
        <dbReference type="EMBL" id="TDV49594.1"/>
    </source>
</evidence>
<dbReference type="NCBIfam" id="TIGR01955">
    <property type="entry name" value="RfaH"/>
    <property type="match status" value="1"/>
</dbReference>
<dbReference type="GO" id="GO:0001073">
    <property type="term" value="F:transcription antitermination factor activity, DNA binding"/>
    <property type="evidence" value="ECO:0007669"/>
    <property type="project" value="UniProtKB-UniRule"/>
</dbReference>
<reference evidence="6 7" key="1">
    <citation type="submission" date="2019-03" db="EMBL/GenBank/DDBJ databases">
        <title>Genomic analyses of the natural microbiome of Caenorhabditis elegans.</title>
        <authorList>
            <person name="Samuel B."/>
        </authorList>
    </citation>
    <scope>NUCLEOTIDE SEQUENCE [LARGE SCALE GENOMIC DNA]</scope>
    <source>
        <strain evidence="6 7">BIGb0525</strain>
    </source>
</reference>
<keyword evidence="2 4" id="KW-0805">Transcription regulation</keyword>
<dbReference type="AlphaFoldDB" id="A0A4R7VJH2"/>
<evidence type="ECO:0000313" key="7">
    <source>
        <dbReference type="Proteomes" id="UP000295804"/>
    </source>
</evidence>
<gene>
    <name evidence="4" type="primary">rfaH</name>
    <name evidence="6" type="ORF">EDF87_104240</name>
</gene>
<dbReference type="InterPro" id="IPR010215">
    <property type="entry name" value="Transcription_antiterm_RfaH"/>
</dbReference>
<comment type="subunit">
    <text evidence="4">Interacts with both the nontemplate DNA and the RNA polymerase (RNAP).</text>
</comment>
<dbReference type="GO" id="GO:0006354">
    <property type="term" value="P:DNA-templated transcription elongation"/>
    <property type="evidence" value="ECO:0007669"/>
    <property type="project" value="InterPro"/>
</dbReference>
<evidence type="ECO:0000256" key="4">
    <source>
        <dbReference type="HAMAP-Rule" id="MF_00951"/>
    </source>
</evidence>
<dbReference type="HAMAP" id="MF_00951">
    <property type="entry name" value="RfaH"/>
    <property type="match status" value="1"/>
</dbReference>
<evidence type="ECO:0000256" key="3">
    <source>
        <dbReference type="ARBA" id="ARBA00023163"/>
    </source>
</evidence>
<dbReference type="SMART" id="SM00738">
    <property type="entry name" value="NGN"/>
    <property type="match status" value="1"/>
</dbReference>
<keyword evidence="4" id="KW-0238">DNA-binding</keyword>
<dbReference type="Pfam" id="PF02357">
    <property type="entry name" value="NusG"/>
    <property type="match status" value="1"/>
</dbReference>
<accession>A0A4R7VJH2</accession>
<dbReference type="PANTHER" id="PTHR30265">
    <property type="entry name" value="RHO-INTERACTING TRANSCRIPTION TERMINATION FACTOR NUSG"/>
    <property type="match status" value="1"/>
</dbReference>
<name>A0A4R7VJH2_9PSED</name>
<dbReference type="GO" id="GO:0005829">
    <property type="term" value="C:cytosol"/>
    <property type="evidence" value="ECO:0007669"/>
    <property type="project" value="TreeGrafter"/>
</dbReference>